<protein>
    <submittedName>
        <fullName evidence="1">Uncharacterized protein</fullName>
    </submittedName>
</protein>
<keyword evidence="2" id="KW-1185">Reference proteome</keyword>
<evidence type="ECO:0000313" key="2">
    <source>
        <dbReference type="Proteomes" id="UP000750711"/>
    </source>
</evidence>
<evidence type="ECO:0000313" key="1">
    <source>
        <dbReference type="EMBL" id="KAH0562154.1"/>
    </source>
</evidence>
<proteinExistence type="predicted"/>
<name>A0A9P8LDH1_9PEZI</name>
<dbReference type="Proteomes" id="UP000750711">
    <property type="component" value="Unassembled WGS sequence"/>
</dbReference>
<gene>
    <name evidence="1" type="ORF">GP486_003157</name>
</gene>
<comment type="caution">
    <text evidence="1">The sequence shown here is derived from an EMBL/GenBank/DDBJ whole genome shotgun (WGS) entry which is preliminary data.</text>
</comment>
<reference evidence="1" key="1">
    <citation type="submission" date="2021-03" db="EMBL/GenBank/DDBJ databases">
        <title>Comparative genomics and phylogenomic investigation of the class Geoglossomycetes provide insights into ecological specialization and systematics.</title>
        <authorList>
            <person name="Melie T."/>
            <person name="Pirro S."/>
            <person name="Miller A.N."/>
            <person name="Quandt A."/>
        </authorList>
    </citation>
    <scope>NUCLEOTIDE SEQUENCE</scope>
    <source>
        <strain evidence="1">CAQ_001_2017</strain>
    </source>
</reference>
<accession>A0A9P8LDH1</accession>
<organism evidence="1 2">
    <name type="scientific">Trichoglossum hirsutum</name>
    <dbReference type="NCBI Taxonomy" id="265104"/>
    <lineage>
        <taxon>Eukaryota</taxon>
        <taxon>Fungi</taxon>
        <taxon>Dikarya</taxon>
        <taxon>Ascomycota</taxon>
        <taxon>Pezizomycotina</taxon>
        <taxon>Geoglossomycetes</taxon>
        <taxon>Geoglossales</taxon>
        <taxon>Geoglossaceae</taxon>
        <taxon>Trichoglossum</taxon>
    </lineage>
</organism>
<sequence length="360" mass="40563">MNYLNHGNGNDNGQPMSSYQSRVASICPKFQHLSHLSNFLDGSTSYPLGRIECLEFPNNNSTESATSRRLTLSELASLINPCQESPILNRILIVEDLTKEVIEILGSSLNIDPAFFAHHLYSSRIDDSTGYTGPIRVLPSAKSQGDFIVVPYVVTVILGDSDHPPPERLRCRSNVRRKLDMLSSELFSGFFVAMVARRFSVLRVPQSCGAWLGIVLVDPPIGNKFVNDNVDRGYNAPPYLSQVRPFGNGSYNFNSSSRHAIKNGQPSRGRARDSMLEDIIYCWTNRLPPTFDTANGDLLSLAYYPFKIATGEFMLYVNCMRFSIENYVYHVGSDFESNLKALESALIYLDYWRRRTRSRV</sequence>
<dbReference type="EMBL" id="JAGHQM010000402">
    <property type="protein sequence ID" value="KAH0562154.1"/>
    <property type="molecule type" value="Genomic_DNA"/>
</dbReference>
<dbReference type="AlphaFoldDB" id="A0A9P8LDH1"/>